<proteinExistence type="predicted"/>
<evidence type="ECO:0000313" key="1">
    <source>
        <dbReference type="EMBL" id="WPX98073.1"/>
    </source>
</evidence>
<name>A0ABZ0USE6_9RICK</name>
<reference evidence="1" key="1">
    <citation type="submission" date="2022-10" db="EMBL/GenBank/DDBJ databases">
        <title>Host association and intracellularity evolved multiple times independently in the Rickettsiales.</title>
        <authorList>
            <person name="Castelli M."/>
            <person name="Nardi T."/>
            <person name="Gammuto L."/>
            <person name="Bellinzona G."/>
            <person name="Sabaneyeva E."/>
            <person name="Potekhin A."/>
            <person name="Serra V."/>
            <person name="Petroni G."/>
            <person name="Sassera D."/>
        </authorList>
    </citation>
    <scope>NUCLEOTIDE SEQUENCE [LARGE SCALE GENOMIC DNA]</scope>
    <source>
        <strain evidence="1">US_Bl 11III1</strain>
    </source>
</reference>
<dbReference type="EMBL" id="CP110343">
    <property type="protein sequence ID" value="WPX98073.1"/>
    <property type="molecule type" value="Genomic_DNA"/>
</dbReference>
<gene>
    <name evidence="1" type="ORF">Fokcrypt_00601</name>
</gene>
<accession>A0ABZ0USE6</accession>
<dbReference type="Proteomes" id="UP001325140">
    <property type="component" value="Chromosome"/>
</dbReference>
<keyword evidence="2" id="KW-1185">Reference proteome</keyword>
<evidence type="ECO:0000313" key="2">
    <source>
        <dbReference type="Proteomes" id="UP001325140"/>
    </source>
</evidence>
<protein>
    <submittedName>
        <fullName evidence="1">Uncharacterized protein</fullName>
    </submittedName>
</protein>
<organism evidence="1 2">
    <name type="scientific">Candidatus Fokinia crypta</name>
    <dbReference type="NCBI Taxonomy" id="1920990"/>
    <lineage>
        <taxon>Bacteria</taxon>
        <taxon>Pseudomonadati</taxon>
        <taxon>Pseudomonadota</taxon>
        <taxon>Alphaproteobacteria</taxon>
        <taxon>Rickettsiales</taxon>
        <taxon>Candidatus Midichloriaceae</taxon>
        <taxon>Candidatus Fokinia</taxon>
    </lineage>
</organism>
<sequence length="250" mass="29278">MIIMLRFTHTKNYTYDPCKYHSLLEKNAYIMHINIELSQIYCSIFTPYNLITKIPHILTTSLKKLEIEKNNMLHDIISNIYQAQYFIDFQEKLKLILYKIKELNFFYNYDITMINKSLVHLGGSILAEKIDITNNILTIFNNKTMHNVAKTHQICAETKFSIQTVNNSLVSIIGYNSQVASVLNTLSEKFIIKKVILNKHNANHQQILNNSQNLLEHQDELKNDIIEFLNEQSPTMPEFLYLTIEENSEI</sequence>